<evidence type="ECO:0000313" key="3">
    <source>
        <dbReference type="Proteomes" id="UP000063789"/>
    </source>
</evidence>
<dbReference type="AlphaFoldDB" id="A0A0N7FV07"/>
<dbReference type="PROSITE" id="PS50943">
    <property type="entry name" value="HTH_CROC1"/>
    <property type="match status" value="1"/>
</dbReference>
<keyword evidence="3" id="KW-1185">Reference proteome</keyword>
<protein>
    <recommendedName>
        <fullName evidence="1">HTH cro/C1-type domain-containing protein</fullName>
    </recommendedName>
</protein>
<evidence type="ECO:0000259" key="1">
    <source>
        <dbReference type="PROSITE" id="PS50943"/>
    </source>
</evidence>
<reference evidence="3" key="1">
    <citation type="submission" date="2015-06" db="EMBL/GenBank/DDBJ databases">
        <title>Complete genome sequence and metabolic analysis of phthalate degradation pathway in Gordonia sp. QH-11.</title>
        <authorList>
            <person name="Jin D."/>
            <person name="Kong X."/>
            <person name="Bai Z."/>
        </authorList>
    </citation>
    <scope>NUCLEOTIDE SEQUENCE [LARGE SCALE GENOMIC DNA]</scope>
    <source>
        <strain evidence="3">QH-11</strain>
    </source>
</reference>
<dbReference type="EMBL" id="CP011853">
    <property type="protein sequence ID" value="ALG85831.1"/>
    <property type="molecule type" value="Genomic_DNA"/>
</dbReference>
<proteinExistence type="predicted"/>
<dbReference type="Gene3D" id="1.10.260.40">
    <property type="entry name" value="lambda repressor-like DNA-binding domains"/>
    <property type="match status" value="1"/>
</dbReference>
<accession>A0A0N7FV07</accession>
<feature type="domain" description="HTH cro/C1-type" evidence="1">
    <location>
        <begin position="15"/>
        <end position="74"/>
    </location>
</feature>
<dbReference type="SMART" id="SM00530">
    <property type="entry name" value="HTH_XRE"/>
    <property type="match status" value="1"/>
</dbReference>
<dbReference type="RefSeq" id="WP_062393922.1">
    <property type="nucleotide sequence ID" value="NZ_CP011853.1"/>
</dbReference>
<dbReference type="PATRIC" id="fig|1136941.3.peg.3416"/>
<name>A0A0N7FV07_9ACTN</name>
<dbReference type="Pfam" id="PF01381">
    <property type="entry name" value="HTH_3"/>
    <property type="match status" value="1"/>
</dbReference>
<gene>
    <name evidence="2" type="ORF">ACH46_16735</name>
</gene>
<dbReference type="InterPro" id="IPR010982">
    <property type="entry name" value="Lambda_DNA-bd_dom_sf"/>
</dbReference>
<dbReference type="STRING" id="1136941.ACH46_16735"/>
<sequence length="153" mass="16980">MSFEEDLNKGIGERLQEQRVKLKHTQASLAHLLMRMGVPLAQQTIAKIENGSRPMKLAEAQAIATILGLEVQDLVPGDEAEEKLYQLELLIADVVDLRERLLELGVRERHAVDKLKECVAEIKVTDYGDRPGEFATAIGTATNLIEQHDDSAP</sequence>
<reference evidence="2 3" key="2">
    <citation type="journal article" date="2017" name="Int. J. Syst. Evol. Microbiol.">
        <title>Gordonia phthalatica sp. nov., a di-n-butyl phthalate-degrading bacterium isolated from activated sludge.</title>
        <authorList>
            <person name="Jin D."/>
            <person name="Kong X."/>
            <person name="Jia M."/>
            <person name="Yu X."/>
            <person name="Wang X."/>
            <person name="Zhuang X."/>
            <person name="Deng Y."/>
            <person name="Bai Z."/>
        </authorList>
    </citation>
    <scope>NUCLEOTIDE SEQUENCE [LARGE SCALE GENOMIC DNA]</scope>
    <source>
        <strain evidence="2 3">QH-11</strain>
    </source>
</reference>
<evidence type="ECO:0000313" key="2">
    <source>
        <dbReference type="EMBL" id="ALG85831.1"/>
    </source>
</evidence>
<dbReference type="SUPFAM" id="SSF47413">
    <property type="entry name" value="lambda repressor-like DNA-binding domains"/>
    <property type="match status" value="1"/>
</dbReference>
<dbReference type="Proteomes" id="UP000063789">
    <property type="component" value="Chromosome"/>
</dbReference>
<dbReference type="KEGG" id="goq:ACH46_16735"/>
<organism evidence="2 3">
    <name type="scientific">Gordonia phthalatica</name>
    <dbReference type="NCBI Taxonomy" id="1136941"/>
    <lineage>
        <taxon>Bacteria</taxon>
        <taxon>Bacillati</taxon>
        <taxon>Actinomycetota</taxon>
        <taxon>Actinomycetes</taxon>
        <taxon>Mycobacteriales</taxon>
        <taxon>Gordoniaceae</taxon>
        <taxon>Gordonia</taxon>
    </lineage>
</organism>
<dbReference type="CDD" id="cd00093">
    <property type="entry name" value="HTH_XRE"/>
    <property type="match status" value="1"/>
</dbReference>
<dbReference type="GO" id="GO:0003677">
    <property type="term" value="F:DNA binding"/>
    <property type="evidence" value="ECO:0007669"/>
    <property type="project" value="InterPro"/>
</dbReference>
<dbReference type="InterPro" id="IPR001387">
    <property type="entry name" value="Cro/C1-type_HTH"/>
</dbReference>
<dbReference type="OrthoDB" id="4158323at2"/>